<proteinExistence type="inferred from homology"/>
<sequence length="131" mass="14630">MEHVLLTTADLLQARCAHTTAALDEADVTRLLAQIPGWRLEEGRLCRDFPHADYYRTMAFVNALAWLSHNEDHHPELTVTYNNCRVRYHTHSVNGGRGGLSHNDFICAAKASALAQQAPQDQPLKDKAVQA</sequence>
<accession>A0A7W2EPB0</accession>
<comment type="similarity">
    <text evidence="2">Belongs to the pterin-4-alpha-carbinolamine dehydratase family.</text>
</comment>
<dbReference type="InterPro" id="IPR001533">
    <property type="entry name" value="Pterin_deHydtase"/>
</dbReference>
<dbReference type="Proteomes" id="UP000534388">
    <property type="component" value="Unassembled WGS sequence"/>
</dbReference>
<keyword evidence="4" id="KW-0456">Lyase</keyword>
<dbReference type="PANTHER" id="PTHR12599">
    <property type="entry name" value="PTERIN-4-ALPHA-CARBINOLAMINE DEHYDRATASE"/>
    <property type="match status" value="1"/>
</dbReference>
<dbReference type="GO" id="GO:0006729">
    <property type="term" value="P:tetrahydrobiopterin biosynthetic process"/>
    <property type="evidence" value="ECO:0007669"/>
    <property type="project" value="InterPro"/>
</dbReference>
<gene>
    <name evidence="5" type="ORF">H3H37_03635</name>
</gene>
<keyword evidence="6" id="KW-1185">Reference proteome</keyword>
<dbReference type="GO" id="GO:0008124">
    <property type="term" value="F:4-alpha-hydroxytetrahydrobiopterin dehydratase activity"/>
    <property type="evidence" value="ECO:0007669"/>
    <property type="project" value="UniProtKB-EC"/>
</dbReference>
<evidence type="ECO:0000256" key="3">
    <source>
        <dbReference type="ARBA" id="ARBA00013252"/>
    </source>
</evidence>
<evidence type="ECO:0000256" key="1">
    <source>
        <dbReference type="ARBA" id="ARBA00001554"/>
    </source>
</evidence>
<dbReference type="EMBL" id="JACEZT010000001">
    <property type="protein sequence ID" value="MBA5636137.1"/>
    <property type="molecule type" value="Genomic_DNA"/>
</dbReference>
<evidence type="ECO:0000313" key="5">
    <source>
        <dbReference type="EMBL" id="MBA5636137.1"/>
    </source>
</evidence>
<dbReference type="PANTHER" id="PTHR12599:SF0">
    <property type="entry name" value="PTERIN-4-ALPHA-CARBINOLAMINE DEHYDRATASE"/>
    <property type="match status" value="1"/>
</dbReference>
<evidence type="ECO:0000313" key="6">
    <source>
        <dbReference type="Proteomes" id="UP000534388"/>
    </source>
</evidence>
<evidence type="ECO:0000256" key="2">
    <source>
        <dbReference type="ARBA" id="ARBA00006472"/>
    </source>
</evidence>
<protein>
    <recommendedName>
        <fullName evidence="3">4a-hydroxytetrahydrobiopterin dehydratase</fullName>
        <ecNumber evidence="3">4.2.1.96</ecNumber>
    </recommendedName>
</protein>
<name>A0A7W2EPB0_9BURK</name>
<dbReference type="AlphaFoldDB" id="A0A7W2EPB0"/>
<dbReference type="SUPFAM" id="SSF55248">
    <property type="entry name" value="PCD-like"/>
    <property type="match status" value="1"/>
</dbReference>
<comment type="catalytic activity">
    <reaction evidence="1">
        <text>(4aS,6R)-4a-hydroxy-L-erythro-5,6,7,8-tetrahydrobiopterin = (6R)-L-erythro-6,7-dihydrobiopterin + H2O</text>
        <dbReference type="Rhea" id="RHEA:11920"/>
        <dbReference type="ChEBI" id="CHEBI:15377"/>
        <dbReference type="ChEBI" id="CHEBI:15642"/>
        <dbReference type="ChEBI" id="CHEBI:43120"/>
        <dbReference type="EC" id="4.2.1.96"/>
    </reaction>
</comment>
<dbReference type="Gene3D" id="3.30.1360.20">
    <property type="entry name" value="Transcriptional coactivator/pterin dehydratase"/>
    <property type="match status" value="1"/>
</dbReference>
<reference evidence="5 6" key="1">
    <citation type="submission" date="2020-07" db="EMBL/GenBank/DDBJ databases">
        <title>Novel species isolated from subtropical streams in China.</title>
        <authorList>
            <person name="Lu H."/>
        </authorList>
    </citation>
    <scope>NUCLEOTIDE SEQUENCE [LARGE SCALE GENOMIC DNA]</scope>
    <source>
        <strain evidence="5 6">LX20W</strain>
    </source>
</reference>
<evidence type="ECO:0000256" key="4">
    <source>
        <dbReference type="ARBA" id="ARBA00023239"/>
    </source>
</evidence>
<dbReference type="EC" id="4.2.1.96" evidence="3"/>
<comment type="caution">
    <text evidence="5">The sequence shown here is derived from an EMBL/GenBank/DDBJ whole genome shotgun (WGS) entry which is preliminary data.</text>
</comment>
<organism evidence="5 6">
    <name type="scientific">Rugamonas brunnea</name>
    <dbReference type="NCBI Taxonomy" id="2758569"/>
    <lineage>
        <taxon>Bacteria</taxon>
        <taxon>Pseudomonadati</taxon>
        <taxon>Pseudomonadota</taxon>
        <taxon>Betaproteobacteria</taxon>
        <taxon>Burkholderiales</taxon>
        <taxon>Oxalobacteraceae</taxon>
        <taxon>Telluria group</taxon>
        <taxon>Rugamonas</taxon>
    </lineage>
</organism>
<dbReference type="Pfam" id="PF01329">
    <property type="entry name" value="Pterin_4a"/>
    <property type="match status" value="1"/>
</dbReference>
<dbReference type="InterPro" id="IPR036428">
    <property type="entry name" value="PCD_sf"/>
</dbReference>